<dbReference type="Proteomes" id="UP000385207">
    <property type="component" value="Unassembled WGS sequence"/>
</dbReference>
<evidence type="ECO:0000313" key="1">
    <source>
        <dbReference type="EMBL" id="VVO61125.1"/>
    </source>
</evidence>
<name>A0A5E7HAX0_PSEFL</name>
<protein>
    <submittedName>
        <fullName evidence="1">Uncharacterized protein</fullName>
    </submittedName>
</protein>
<accession>A0A5E7HAX0</accession>
<gene>
    <name evidence="1" type="ORF">PS862_00823</name>
</gene>
<evidence type="ECO:0000313" key="2">
    <source>
        <dbReference type="Proteomes" id="UP000385207"/>
    </source>
</evidence>
<dbReference type="AlphaFoldDB" id="A0A5E7HAX0"/>
<proteinExistence type="predicted"/>
<sequence>MTETNLILALQALDEAYVAFKKENEQLDQKIEQCLHAGGPWPTEADYRVWTDAADALRKAGQVHGEEVASSHGG</sequence>
<dbReference type="OrthoDB" id="5624617at2"/>
<organism evidence="1 2">
    <name type="scientific">Pseudomonas fluorescens</name>
    <dbReference type="NCBI Taxonomy" id="294"/>
    <lineage>
        <taxon>Bacteria</taxon>
        <taxon>Pseudomonadati</taxon>
        <taxon>Pseudomonadota</taxon>
        <taxon>Gammaproteobacteria</taxon>
        <taxon>Pseudomonadales</taxon>
        <taxon>Pseudomonadaceae</taxon>
        <taxon>Pseudomonas</taxon>
    </lineage>
</organism>
<dbReference type="EMBL" id="CABVII010000003">
    <property type="protein sequence ID" value="VVO61125.1"/>
    <property type="molecule type" value="Genomic_DNA"/>
</dbReference>
<dbReference type="RefSeq" id="WP_150783275.1">
    <property type="nucleotide sequence ID" value="NZ_CABVII010000003.1"/>
</dbReference>
<reference evidence="1 2" key="1">
    <citation type="submission" date="2019-09" db="EMBL/GenBank/DDBJ databases">
        <authorList>
            <person name="Chandra G."/>
            <person name="Truman W A."/>
        </authorList>
    </citation>
    <scope>NUCLEOTIDE SEQUENCE [LARGE SCALE GENOMIC DNA]</scope>
    <source>
        <strain evidence="1">PS862</strain>
    </source>
</reference>